<dbReference type="AlphaFoldDB" id="A0A939NAL1"/>
<dbReference type="Proteomes" id="UP000664477">
    <property type="component" value="Unassembled WGS sequence"/>
</dbReference>
<protein>
    <submittedName>
        <fullName evidence="1">Uncharacterized protein</fullName>
    </submittedName>
</protein>
<gene>
    <name evidence="1" type="ORF">J4727_01950</name>
</gene>
<comment type="caution">
    <text evidence="1">The sequence shown here is derived from an EMBL/GenBank/DDBJ whole genome shotgun (WGS) entry which is preliminary data.</text>
</comment>
<evidence type="ECO:0000313" key="2">
    <source>
        <dbReference type="Proteomes" id="UP000664477"/>
    </source>
</evidence>
<proteinExistence type="predicted"/>
<dbReference type="EMBL" id="JAGETQ010000005">
    <property type="protein sequence ID" value="MBO1915788.1"/>
    <property type="molecule type" value="Genomic_DNA"/>
</dbReference>
<name>A0A939NAL1_PRORE</name>
<organism evidence="1 2">
    <name type="scientific">Providencia rettgeri</name>
    <dbReference type="NCBI Taxonomy" id="587"/>
    <lineage>
        <taxon>Bacteria</taxon>
        <taxon>Pseudomonadati</taxon>
        <taxon>Pseudomonadota</taxon>
        <taxon>Gammaproteobacteria</taxon>
        <taxon>Enterobacterales</taxon>
        <taxon>Morganellaceae</taxon>
        <taxon>Providencia</taxon>
    </lineage>
</organism>
<sequence>MQDSQVVVLSSLIEGHHLTSSGNSVKADFEVTRLPAIIEMLEKNIFPYSSSKCIC</sequence>
<reference evidence="1" key="1">
    <citation type="submission" date="2021-03" db="EMBL/GenBank/DDBJ databases">
        <title>Molecular epidemiology and mechanisms of colistin and carbapenem resistance in Enterobacteriaceae from clinical isolates, the environment and porcine samples in Pretoria, South Africa.</title>
        <authorList>
            <person name="Bogoshi D."/>
            <person name="Mbelle N.M."/>
            <person name="Naidoo V."/>
            <person name="Osei Sekyere J."/>
        </authorList>
    </citation>
    <scope>NUCLEOTIDE SEQUENCE</scope>
    <source>
        <strain evidence="1">C052</strain>
    </source>
</reference>
<accession>A0A939NAL1</accession>
<evidence type="ECO:0000313" key="1">
    <source>
        <dbReference type="EMBL" id="MBO1915788.1"/>
    </source>
</evidence>